<gene>
    <name evidence="3" type="ORF">FHS56_000726</name>
</gene>
<feature type="transmembrane region" description="Helical" evidence="1">
    <location>
        <begin position="273"/>
        <end position="294"/>
    </location>
</feature>
<keyword evidence="1" id="KW-0812">Transmembrane</keyword>
<feature type="transmembrane region" description="Helical" evidence="1">
    <location>
        <begin position="333"/>
        <end position="354"/>
    </location>
</feature>
<evidence type="ECO:0000259" key="2">
    <source>
        <dbReference type="Pfam" id="PF13588"/>
    </source>
</evidence>
<proteinExistence type="predicted"/>
<dbReference type="EMBL" id="JAASRN010000001">
    <property type="protein sequence ID" value="NIK73240.1"/>
    <property type="molecule type" value="Genomic_DNA"/>
</dbReference>
<dbReference type="Pfam" id="PF13588">
    <property type="entry name" value="HSDR_N_2"/>
    <property type="match status" value="1"/>
</dbReference>
<name>A0A846MPB9_9BACT</name>
<feature type="transmembrane region" description="Helical" evidence="1">
    <location>
        <begin position="199"/>
        <end position="218"/>
    </location>
</feature>
<comment type="caution">
    <text evidence="3">The sequence shown here is derived from an EMBL/GenBank/DDBJ whole genome shotgun (WGS) entry which is preliminary data.</text>
</comment>
<sequence length="361" mass="42923">MKTTFLVASMNEHELRAKGQRRRLFYRHKQYIEYPLVGQSFPATPEEEVRLNAYLYLVVQRQYPPTCITFEHPVKMGSSYKRIDIAVFEDEQKQKPFLWVECKRPDASEAVMQEAIKQVFSYDNQLPAPYLWVTNGKKNYVYHCEWNGKGRQRYGIPEVPPFGGARRRVLYFQRFKHTLRQFWQTYLAPQLQKEWVSKWLLISLLLIVLGLMFSWLNARTLTPLVVRKTQWLRYITFQHLYWLTAISSSFAALAILFHFIIPRKLSSGIRKKPILALFALAIITVPAVFVPHLFFGENIECFRCANCAHHWDCWWTYAHFKLYKPSEWFWEYFTPYLVSTPAQAFVILLTSWAFKAFEKLT</sequence>
<accession>A0A846MPB9</accession>
<dbReference type="AlphaFoldDB" id="A0A846MPB9"/>
<protein>
    <recommendedName>
        <fullName evidence="2">Type I restriction enzyme R protein N-terminal domain-containing protein</fullName>
    </recommendedName>
</protein>
<keyword evidence="1" id="KW-1133">Transmembrane helix</keyword>
<keyword evidence="1" id="KW-0472">Membrane</keyword>
<evidence type="ECO:0000313" key="3">
    <source>
        <dbReference type="EMBL" id="NIK73240.1"/>
    </source>
</evidence>
<evidence type="ECO:0000256" key="1">
    <source>
        <dbReference type="SAM" id="Phobius"/>
    </source>
</evidence>
<dbReference type="RefSeq" id="WP_166918500.1">
    <property type="nucleotide sequence ID" value="NZ_JAASRN010000001.1"/>
</dbReference>
<feature type="domain" description="Type I restriction enzyme R protein N-terminal" evidence="2">
    <location>
        <begin position="45"/>
        <end position="149"/>
    </location>
</feature>
<evidence type="ECO:0000313" key="4">
    <source>
        <dbReference type="Proteomes" id="UP000537126"/>
    </source>
</evidence>
<dbReference type="Proteomes" id="UP000537126">
    <property type="component" value="Unassembled WGS sequence"/>
</dbReference>
<reference evidence="3 4" key="1">
    <citation type="submission" date="2020-03" db="EMBL/GenBank/DDBJ databases">
        <title>Genomic Encyclopedia of Type Strains, Phase IV (KMG-IV): sequencing the most valuable type-strain genomes for metagenomic binning, comparative biology and taxonomic classification.</title>
        <authorList>
            <person name="Goeker M."/>
        </authorList>
    </citation>
    <scope>NUCLEOTIDE SEQUENCE [LARGE SCALE GENOMIC DNA]</scope>
    <source>
        <strain evidence="3 4">DSM 5718</strain>
    </source>
</reference>
<keyword evidence="4" id="KW-1185">Reference proteome</keyword>
<dbReference type="InterPro" id="IPR029464">
    <property type="entry name" value="HSDR_N"/>
</dbReference>
<feature type="transmembrane region" description="Helical" evidence="1">
    <location>
        <begin position="240"/>
        <end position="261"/>
    </location>
</feature>
<organism evidence="3 4">
    <name type="scientific">Thermonema lapsum</name>
    <dbReference type="NCBI Taxonomy" id="28195"/>
    <lineage>
        <taxon>Bacteria</taxon>
        <taxon>Pseudomonadati</taxon>
        <taxon>Bacteroidota</taxon>
        <taxon>Cytophagia</taxon>
        <taxon>Cytophagales</taxon>
        <taxon>Thermonemataceae</taxon>
        <taxon>Thermonema</taxon>
    </lineage>
</organism>